<comment type="similarity">
    <text evidence="3 13">Belongs to the peptidase S11 family.</text>
</comment>
<dbReference type="EMBL" id="JAVDVX010000001">
    <property type="protein sequence ID" value="MDR7088091.1"/>
    <property type="molecule type" value="Genomic_DNA"/>
</dbReference>
<comment type="caution">
    <text evidence="16">The sequence shown here is derived from an EMBL/GenBank/DDBJ whole genome shotgun (WGS) entry which is preliminary data.</text>
</comment>
<dbReference type="InterPro" id="IPR018044">
    <property type="entry name" value="Peptidase_S11"/>
</dbReference>
<dbReference type="InterPro" id="IPR012338">
    <property type="entry name" value="Beta-lactam/transpept-like"/>
</dbReference>
<evidence type="ECO:0000256" key="5">
    <source>
        <dbReference type="ARBA" id="ARBA00022645"/>
    </source>
</evidence>
<comment type="pathway">
    <text evidence="2">Cell wall biogenesis; peptidoglycan biosynthesis.</text>
</comment>
<dbReference type="Pfam" id="PF07943">
    <property type="entry name" value="PBP5_C"/>
    <property type="match status" value="1"/>
</dbReference>
<evidence type="ECO:0000259" key="15">
    <source>
        <dbReference type="SMART" id="SM00936"/>
    </source>
</evidence>
<dbReference type="Gene3D" id="2.60.410.10">
    <property type="entry name" value="D-Ala-D-Ala carboxypeptidase, C-terminal domain"/>
    <property type="match status" value="1"/>
</dbReference>
<dbReference type="RefSeq" id="WP_310067277.1">
    <property type="nucleotide sequence ID" value="NZ_JAVDVX010000001.1"/>
</dbReference>
<dbReference type="PANTHER" id="PTHR21581">
    <property type="entry name" value="D-ALANYL-D-ALANINE CARBOXYPEPTIDASE"/>
    <property type="match status" value="1"/>
</dbReference>
<evidence type="ECO:0000256" key="9">
    <source>
        <dbReference type="ARBA" id="ARBA00022960"/>
    </source>
</evidence>
<dbReference type="PRINTS" id="PR00725">
    <property type="entry name" value="DADACBPTASE1"/>
</dbReference>
<evidence type="ECO:0000256" key="10">
    <source>
        <dbReference type="ARBA" id="ARBA00022984"/>
    </source>
</evidence>
<keyword evidence="17" id="KW-1185">Reference proteome</keyword>
<evidence type="ECO:0000256" key="3">
    <source>
        <dbReference type="ARBA" id="ARBA00007164"/>
    </source>
</evidence>
<dbReference type="Pfam" id="PF00768">
    <property type="entry name" value="Peptidase_S11"/>
    <property type="match status" value="1"/>
</dbReference>
<dbReference type="PANTHER" id="PTHR21581:SF6">
    <property type="entry name" value="TRAFFICKING PROTEIN PARTICLE COMPLEX SUBUNIT 12"/>
    <property type="match status" value="1"/>
</dbReference>
<reference evidence="16 17" key="1">
    <citation type="submission" date="2023-07" db="EMBL/GenBank/DDBJ databases">
        <title>Sorghum-associated microbial communities from plants grown in Nebraska, USA.</title>
        <authorList>
            <person name="Schachtman D."/>
        </authorList>
    </citation>
    <scope>NUCLEOTIDE SEQUENCE [LARGE SCALE GENOMIC DNA]</scope>
    <source>
        <strain evidence="16 17">BE190</strain>
    </source>
</reference>
<name>A0ABU1USC9_9GAMM</name>
<proteinExistence type="inferred from homology"/>
<evidence type="ECO:0000256" key="11">
    <source>
        <dbReference type="ARBA" id="ARBA00023316"/>
    </source>
</evidence>
<evidence type="ECO:0000313" key="17">
    <source>
        <dbReference type="Proteomes" id="UP001253595"/>
    </source>
</evidence>
<comment type="function">
    <text evidence="1">Removes C-terminal D-alanyl residues from sugar-peptide cell wall precursors.</text>
</comment>
<dbReference type="InterPro" id="IPR012907">
    <property type="entry name" value="Peptidase_S11_C"/>
</dbReference>
<keyword evidence="7 14" id="KW-0732">Signal</keyword>
<dbReference type="InterPro" id="IPR037167">
    <property type="entry name" value="Peptidase_S11_C_sf"/>
</dbReference>
<sequence length="404" mass="43980">MIKKLLASVLLVSSGLTFAQQPAAPVPSATLPTPTPGQVVEQKPVVIPAAPQLAATGFILVDATTGSIVAESNSEQRLPPASLTKMMSSYLVVDEIEKGRITEDAMVNISVKAWKMGGSRMYVKEGTQVSVIDLLRGVIIQSGNDATVALAEYVSGNEDAFVDKMNQTAAQLGMVNTHFENSTGWPAEGHLTTAKDLAVLARAIINDHPTHYPIYAEKYFFYNNIRQPNRNLLLNRDETVDGLKTGHTEEAGYCLVASSKRENTRFIAVVMGTESESARAAETQKLLAYGFRYFQTTQLYQAGQQVSSSRVWAGKTQEVTLGIPNNIVLTLPKGREQSLQAKMHINEIIKAPIAVGQELGNLTVELDGQLLVNTPIVALQAVEEAGFFARLLDNLKLFFRNLFS</sequence>
<dbReference type="SMART" id="SM00936">
    <property type="entry name" value="PBP5_C"/>
    <property type="match status" value="1"/>
</dbReference>
<keyword evidence="5 16" id="KW-0121">Carboxypeptidase</keyword>
<evidence type="ECO:0000256" key="8">
    <source>
        <dbReference type="ARBA" id="ARBA00022801"/>
    </source>
</evidence>
<evidence type="ECO:0000256" key="2">
    <source>
        <dbReference type="ARBA" id="ARBA00004752"/>
    </source>
</evidence>
<evidence type="ECO:0000256" key="14">
    <source>
        <dbReference type="SAM" id="SignalP"/>
    </source>
</evidence>
<gene>
    <name evidence="16" type="ORF">J2X05_000094</name>
</gene>
<evidence type="ECO:0000256" key="13">
    <source>
        <dbReference type="RuleBase" id="RU004016"/>
    </source>
</evidence>
<dbReference type="GO" id="GO:0009002">
    <property type="term" value="F:serine-type D-Ala-D-Ala carboxypeptidase activity"/>
    <property type="evidence" value="ECO:0007669"/>
    <property type="project" value="UniProtKB-EC"/>
</dbReference>
<dbReference type="Proteomes" id="UP001253595">
    <property type="component" value="Unassembled WGS sequence"/>
</dbReference>
<dbReference type="InterPro" id="IPR001967">
    <property type="entry name" value="Peptidase_S11_N"/>
</dbReference>
<feature type="chain" id="PRO_5045685279" description="serine-type D-Ala-D-Ala carboxypeptidase" evidence="14">
    <location>
        <begin position="20"/>
        <end position="404"/>
    </location>
</feature>
<evidence type="ECO:0000256" key="6">
    <source>
        <dbReference type="ARBA" id="ARBA00022670"/>
    </source>
</evidence>
<evidence type="ECO:0000256" key="12">
    <source>
        <dbReference type="ARBA" id="ARBA00034000"/>
    </source>
</evidence>
<protein>
    <recommendedName>
        <fullName evidence="4">serine-type D-Ala-D-Ala carboxypeptidase</fullName>
        <ecNumber evidence="4">3.4.16.4</ecNumber>
    </recommendedName>
</protein>
<keyword evidence="11" id="KW-0961">Cell wall biogenesis/degradation</keyword>
<comment type="catalytic activity">
    <reaction evidence="12">
        <text>Preferential cleavage: (Ac)2-L-Lys-D-Ala-|-D-Ala. Also transpeptidation of peptidyl-alanyl moieties that are N-acyl substituents of D-alanine.</text>
        <dbReference type="EC" id="3.4.16.4"/>
    </reaction>
</comment>
<dbReference type="SUPFAM" id="SSF69189">
    <property type="entry name" value="Penicillin-binding protein associated domain"/>
    <property type="match status" value="1"/>
</dbReference>
<feature type="domain" description="Peptidase S11 D-Ala-D-Ala carboxypeptidase A C-terminal" evidence="15">
    <location>
        <begin position="294"/>
        <end position="384"/>
    </location>
</feature>
<dbReference type="SUPFAM" id="SSF56601">
    <property type="entry name" value="beta-lactamase/transpeptidase-like"/>
    <property type="match status" value="1"/>
</dbReference>
<evidence type="ECO:0000313" key="16">
    <source>
        <dbReference type="EMBL" id="MDR7088091.1"/>
    </source>
</evidence>
<evidence type="ECO:0000256" key="1">
    <source>
        <dbReference type="ARBA" id="ARBA00003217"/>
    </source>
</evidence>
<keyword evidence="6" id="KW-0645">Protease</keyword>
<organism evidence="16 17">
    <name type="scientific">Cellvibrio fibrivorans</name>
    <dbReference type="NCBI Taxonomy" id="126350"/>
    <lineage>
        <taxon>Bacteria</taxon>
        <taxon>Pseudomonadati</taxon>
        <taxon>Pseudomonadota</taxon>
        <taxon>Gammaproteobacteria</taxon>
        <taxon>Cellvibrionales</taxon>
        <taxon>Cellvibrionaceae</taxon>
        <taxon>Cellvibrio</taxon>
    </lineage>
</organism>
<feature type="signal peptide" evidence="14">
    <location>
        <begin position="1"/>
        <end position="19"/>
    </location>
</feature>
<evidence type="ECO:0000256" key="7">
    <source>
        <dbReference type="ARBA" id="ARBA00022729"/>
    </source>
</evidence>
<keyword evidence="8 16" id="KW-0378">Hydrolase</keyword>
<dbReference type="Gene3D" id="3.40.710.10">
    <property type="entry name" value="DD-peptidase/beta-lactamase superfamily"/>
    <property type="match status" value="1"/>
</dbReference>
<accession>A0ABU1USC9</accession>
<keyword evidence="10" id="KW-0573">Peptidoglycan synthesis</keyword>
<dbReference type="EC" id="3.4.16.4" evidence="4"/>
<keyword evidence="9" id="KW-0133">Cell shape</keyword>
<evidence type="ECO:0000256" key="4">
    <source>
        <dbReference type="ARBA" id="ARBA00012448"/>
    </source>
</evidence>
<dbReference type="InterPro" id="IPR015956">
    <property type="entry name" value="Peniciliin-bd_prot_C_sf"/>
</dbReference>